<dbReference type="KEGG" id="dgg:DGI_2526"/>
<accession>T2GDR6</accession>
<dbReference type="STRING" id="1121448.DGI_2526"/>
<dbReference type="HOGENOM" id="CLU_076295_0_0_7"/>
<dbReference type="Proteomes" id="UP000016587">
    <property type="component" value="Chromosome"/>
</dbReference>
<organism evidence="3 4">
    <name type="scientific">Megalodesulfovibrio gigas (strain ATCC 19364 / DSM 1382 / NCIMB 9332 / VKM B-1759)</name>
    <name type="common">Desulfovibrio gigas</name>
    <dbReference type="NCBI Taxonomy" id="1121448"/>
    <lineage>
        <taxon>Bacteria</taxon>
        <taxon>Pseudomonadati</taxon>
        <taxon>Thermodesulfobacteriota</taxon>
        <taxon>Desulfovibrionia</taxon>
        <taxon>Desulfovibrionales</taxon>
        <taxon>Desulfovibrionaceae</taxon>
        <taxon>Megalodesulfovibrio</taxon>
    </lineage>
</organism>
<reference evidence="4" key="2">
    <citation type="submission" date="2013-07" db="EMBL/GenBank/DDBJ databases">
        <authorList>
            <person name="Morais-Silva F.O."/>
            <person name="Rezende A.M."/>
            <person name="Pimentel C."/>
            <person name="Resende D.M."/>
            <person name="Santos C.I."/>
            <person name="Clemente C."/>
            <person name="de Oliveira L.M."/>
            <person name="da Silva S.M."/>
            <person name="Costa D.A."/>
            <person name="Varela-Raposo A."/>
            <person name="Horacio E.C.A."/>
            <person name="Matos M."/>
            <person name="Flores O."/>
            <person name="Ruiz J.C."/>
            <person name="Rodrigues-Pousada C."/>
        </authorList>
    </citation>
    <scope>NUCLEOTIDE SEQUENCE [LARGE SCALE GENOMIC DNA]</scope>
    <source>
        <strain evidence="4">ATCC 19364 / DSM 1382 / NCIMB 9332 / VKM B-1759</strain>
    </source>
</reference>
<evidence type="ECO:0008006" key="5">
    <source>
        <dbReference type="Google" id="ProtNLM"/>
    </source>
</evidence>
<dbReference type="PATRIC" id="fig|1121448.10.peg.2476"/>
<proteinExistence type="predicted"/>
<keyword evidence="4" id="KW-1185">Reference proteome</keyword>
<feature type="region of interest" description="Disordered" evidence="1">
    <location>
        <begin position="295"/>
        <end position="344"/>
    </location>
</feature>
<name>T2GDR6_MEGG1</name>
<keyword evidence="2" id="KW-0732">Signal</keyword>
<protein>
    <recommendedName>
        <fullName evidence="5">Lipoprotein</fullName>
    </recommendedName>
</protein>
<dbReference type="eggNOG" id="ENOG50341XC">
    <property type="taxonomic scope" value="Bacteria"/>
</dbReference>
<feature type="chain" id="PRO_5004599800" description="Lipoprotein" evidence="2">
    <location>
        <begin position="28"/>
        <end position="344"/>
    </location>
</feature>
<dbReference type="EMBL" id="CP006585">
    <property type="protein sequence ID" value="AGW14261.1"/>
    <property type="molecule type" value="Genomic_DNA"/>
</dbReference>
<evidence type="ECO:0000256" key="2">
    <source>
        <dbReference type="SAM" id="SignalP"/>
    </source>
</evidence>
<feature type="compositionally biased region" description="Low complexity" evidence="1">
    <location>
        <begin position="301"/>
        <end position="326"/>
    </location>
</feature>
<reference evidence="3 4" key="1">
    <citation type="journal article" date="2013" name="J. Bacteriol.">
        <title>Roles of HynAB and Ech, the only two hydrogenases found in the model sulfate reducer Desulfovibrio gigas.</title>
        <authorList>
            <person name="Morais-Silva F.O."/>
            <person name="Santos C.I."/>
            <person name="Rodrigues R."/>
            <person name="Pereira I.A."/>
            <person name="Rodrigues-Pousada C."/>
        </authorList>
    </citation>
    <scope>NUCLEOTIDE SEQUENCE [LARGE SCALE GENOMIC DNA]</scope>
    <source>
        <strain evidence="4">ATCC 19364 / DSM 1382 / NCIMB 9332 / VKM B-1759</strain>
    </source>
</reference>
<gene>
    <name evidence="3" type="ORF">DGI_2526</name>
</gene>
<evidence type="ECO:0000313" key="3">
    <source>
        <dbReference type="EMBL" id="AGW14261.1"/>
    </source>
</evidence>
<evidence type="ECO:0000313" key="4">
    <source>
        <dbReference type="Proteomes" id="UP000016587"/>
    </source>
</evidence>
<dbReference type="AlphaFoldDB" id="T2GDR6"/>
<evidence type="ECO:0000256" key="1">
    <source>
        <dbReference type="SAM" id="MobiDB-lite"/>
    </source>
</evidence>
<sequence length="344" mass="38242">MLFFHWLPACVLLVACSLALSSCSAIPDSVAGSVKGTMREGKQMWKDLLEPRPELVLDPAAFGEAQERKLAALLKPVDEQVYQLTVYMDGEDKLPPESWFRRLFERFSWISGVMVLDRSGSVLFQHPMDFSKPVDTAALIALGEPTEKERQRYMAYMEQQDRPAEENATEESLEPPVWLDHKVRAMSNNSTMGPEIFLAQPLFRKNDFDGLMVVHFDPRNLLKFCPSPDELMLMTQEQVIWTSKYHDAASTMSTLPWADILATRVYGTVQAHDRNFYWLGRNLGRYSLIYATAEPGEDEPASPAQTAAVPEAAPAPEDAGATAPAPHQESAPEATVPGGAASPQ</sequence>
<feature type="signal peptide" evidence="2">
    <location>
        <begin position="1"/>
        <end position="27"/>
    </location>
</feature>